<dbReference type="GO" id="GO:0016829">
    <property type="term" value="F:lyase activity"/>
    <property type="evidence" value="ECO:0007669"/>
    <property type="project" value="UniProtKB-KW"/>
</dbReference>
<reference evidence="3" key="1">
    <citation type="journal article" date="2019" name="Int. J. Syst. Evol. Microbiol.">
        <title>The Global Catalogue of Microorganisms (GCM) 10K type strain sequencing project: providing services to taxonomists for standard genome sequencing and annotation.</title>
        <authorList>
            <consortium name="The Broad Institute Genomics Platform"/>
            <consortium name="The Broad Institute Genome Sequencing Center for Infectious Disease"/>
            <person name="Wu L."/>
            <person name="Ma J."/>
        </authorList>
    </citation>
    <scope>NUCLEOTIDE SEQUENCE [LARGE SCALE GENOMIC DNA]</scope>
    <source>
        <strain evidence="3">CCM 8932</strain>
    </source>
</reference>
<dbReference type="Gene3D" id="3.30.70.1380">
    <property type="entry name" value="Transcriptional regulatory protein pf0864 domain like"/>
    <property type="match status" value="1"/>
</dbReference>
<protein>
    <submittedName>
        <fullName evidence="2">Nickel insertion protein</fullName>
        <ecNumber evidence="2">4.99.1.12</ecNumber>
    </submittedName>
</protein>
<dbReference type="PANTHER" id="PTHR36566:SF1">
    <property type="entry name" value="PYRIDINIUM-3,5-BISTHIOCARBOXYLIC ACID MONONUCLEOTIDE NICKEL INSERTION PROTEIN"/>
    <property type="match status" value="1"/>
</dbReference>
<sequence>MRKKKLSHQIVNETKDAVLLIEANLDDQTGEGLGYVMTQLLAAGAYDVYFTPIQMKKDRPAVKLSVLGNPLAKTALTKLILAETSTIGVRYQTWQRAIMQRHFETVQTPYGAVQLKVATYDDIEKKTPEFDDCAQLARKHQIPLMTVYQAALAAAGQLAKGE</sequence>
<dbReference type="EMBL" id="JBHSSD010000040">
    <property type="protein sequence ID" value="MFC6164852.1"/>
    <property type="molecule type" value="Genomic_DNA"/>
</dbReference>
<dbReference type="Gene3D" id="3.10.20.300">
    <property type="entry name" value="mk0293 like domain"/>
    <property type="match status" value="1"/>
</dbReference>
<dbReference type="EC" id="4.99.1.12" evidence="2"/>
<keyword evidence="3" id="KW-1185">Reference proteome</keyword>
<keyword evidence="1" id="KW-0533">Nickel</keyword>
<evidence type="ECO:0000313" key="2">
    <source>
        <dbReference type="EMBL" id="MFC6164852.1"/>
    </source>
</evidence>
<proteinExistence type="predicted"/>
<dbReference type="Proteomes" id="UP001596253">
    <property type="component" value="Unassembled WGS sequence"/>
</dbReference>
<dbReference type="PANTHER" id="PTHR36566">
    <property type="entry name" value="NICKEL INSERTION PROTEIN-RELATED"/>
    <property type="match status" value="1"/>
</dbReference>
<comment type="caution">
    <text evidence="2">The sequence shown here is derived from an EMBL/GenBank/DDBJ whole genome shotgun (WGS) entry which is preliminary data.</text>
</comment>
<organism evidence="2 3">
    <name type="scientific">Lactiplantibacillus dongliensis</name>
    <dbReference type="NCBI Taxonomy" id="2559919"/>
    <lineage>
        <taxon>Bacteria</taxon>
        <taxon>Bacillati</taxon>
        <taxon>Bacillota</taxon>
        <taxon>Bacilli</taxon>
        <taxon>Lactobacillales</taxon>
        <taxon>Lactobacillaceae</taxon>
        <taxon>Lactiplantibacillus</taxon>
    </lineage>
</organism>
<evidence type="ECO:0000313" key="3">
    <source>
        <dbReference type="Proteomes" id="UP001596253"/>
    </source>
</evidence>
<accession>A0ABW1R7M6</accession>
<dbReference type="InterPro" id="IPR002822">
    <property type="entry name" value="Ni_insertion"/>
</dbReference>
<evidence type="ECO:0000256" key="1">
    <source>
        <dbReference type="ARBA" id="ARBA00022596"/>
    </source>
</evidence>
<keyword evidence="2" id="KW-0456">Lyase</keyword>
<name>A0ABW1R7M6_9LACO</name>
<dbReference type="Pfam" id="PF01969">
    <property type="entry name" value="Ni_insertion"/>
    <property type="match status" value="1"/>
</dbReference>
<gene>
    <name evidence="2" type="primary">larC</name>
    <name evidence="2" type="ORF">ACFP3T_09250</name>
</gene>
<dbReference type="RefSeq" id="WP_379853062.1">
    <property type="nucleotide sequence ID" value="NZ_BJDK01000007.1"/>
</dbReference>